<feature type="compositionally biased region" description="Basic and acidic residues" evidence="2">
    <location>
        <begin position="10"/>
        <end position="25"/>
    </location>
</feature>
<organism evidence="5 6">
    <name type="scientific">Myxococcus xanthus</name>
    <dbReference type="NCBI Taxonomy" id="34"/>
    <lineage>
        <taxon>Bacteria</taxon>
        <taxon>Pseudomonadati</taxon>
        <taxon>Myxococcota</taxon>
        <taxon>Myxococcia</taxon>
        <taxon>Myxococcales</taxon>
        <taxon>Cystobacterineae</taxon>
        <taxon>Myxococcaceae</taxon>
        <taxon>Myxococcus</taxon>
    </lineage>
</organism>
<evidence type="ECO:0000256" key="2">
    <source>
        <dbReference type="SAM" id="MobiDB-lite"/>
    </source>
</evidence>
<proteinExistence type="predicted"/>
<protein>
    <submittedName>
        <fullName evidence="5">DUF4157 domain-containing protein</fullName>
    </submittedName>
</protein>
<feature type="region of interest" description="Disordered" evidence="2">
    <location>
        <begin position="197"/>
        <end position="251"/>
    </location>
</feature>
<feature type="compositionally biased region" description="Low complexity" evidence="2">
    <location>
        <begin position="288"/>
        <end position="329"/>
    </location>
</feature>
<feature type="coiled-coil region" evidence="1">
    <location>
        <begin position="1419"/>
        <end position="1453"/>
    </location>
</feature>
<feature type="region of interest" description="Disordered" evidence="2">
    <location>
        <begin position="1"/>
        <end position="71"/>
    </location>
</feature>
<feature type="compositionally biased region" description="Low complexity" evidence="2">
    <location>
        <begin position="430"/>
        <end position="451"/>
    </location>
</feature>
<comment type="caution">
    <text evidence="5">The sequence shown here is derived from an EMBL/GenBank/DDBJ whole genome shotgun (WGS) entry which is preliminary data.</text>
</comment>
<keyword evidence="3" id="KW-0812">Transmembrane</keyword>
<feature type="transmembrane region" description="Helical" evidence="3">
    <location>
        <begin position="1106"/>
        <end position="1124"/>
    </location>
</feature>
<feature type="region of interest" description="Disordered" evidence="2">
    <location>
        <begin position="269"/>
        <end position="469"/>
    </location>
</feature>
<gene>
    <name evidence="5" type="ORF">HNV28_20930</name>
</gene>
<feature type="domain" description="eCIS core" evidence="4">
    <location>
        <begin position="135"/>
        <end position="199"/>
    </location>
</feature>
<feature type="transmembrane region" description="Helical" evidence="3">
    <location>
        <begin position="1029"/>
        <end position="1054"/>
    </location>
</feature>
<keyword evidence="1" id="KW-0175">Coiled coil</keyword>
<evidence type="ECO:0000313" key="6">
    <source>
        <dbReference type="Proteomes" id="UP000533080"/>
    </source>
</evidence>
<dbReference type="EMBL" id="JABFNT010000066">
    <property type="protein sequence ID" value="NOJ80761.1"/>
    <property type="molecule type" value="Genomic_DNA"/>
</dbReference>
<feature type="region of interest" description="Disordered" evidence="2">
    <location>
        <begin position="1194"/>
        <end position="1352"/>
    </location>
</feature>
<reference evidence="5 6" key="1">
    <citation type="submission" date="2020-05" db="EMBL/GenBank/DDBJ databases">
        <authorList>
            <person name="Whitworth D."/>
        </authorList>
    </citation>
    <scope>NUCLEOTIDE SEQUENCE [LARGE SCALE GENOMIC DNA]</scope>
    <source>
        <strain evidence="5 6">AM005</strain>
    </source>
</reference>
<feature type="transmembrane region" description="Helical" evidence="3">
    <location>
        <begin position="1131"/>
        <end position="1152"/>
    </location>
</feature>
<dbReference type="Proteomes" id="UP000533080">
    <property type="component" value="Unassembled WGS sequence"/>
</dbReference>
<feature type="compositionally biased region" description="Polar residues" evidence="2">
    <location>
        <begin position="382"/>
        <end position="393"/>
    </location>
</feature>
<evidence type="ECO:0000256" key="1">
    <source>
        <dbReference type="SAM" id="Coils"/>
    </source>
</evidence>
<feature type="transmembrane region" description="Helical" evidence="3">
    <location>
        <begin position="1061"/>
        <end position="1086"/>
    </location>
</feature>
<keyword evidence="3" id="KW-1133">Transmembrane helix</keyword>
<keyword evidence="3" id="KW-0472">Membrane</keyword>
<feature type="compositionally biased region" description="Polar residues" evidence="2">
    <location>
        <begin position="411"/>
        <end position="429"/>
    </location>
</feature>
<evidence type="ECO:0000256" key="3">
    <source>
        <dbReference type="SAM" id="Phobius"/>
    </source>
</evidence>
<evidence type="ECO:0000259" key="4">
    <source>
        <dbReference type="Pfam" id="PF13699"/>
    </source>
</evidence>
<dbReference type="InterPro" id="IPR025295">
    <property type="entry name" value="eCIS_core_dom"/>
</dbReference>
<sequence>MSRATSKSVRRSESTRPSDSSRRPESAPSERSAPGVPAFLRGRSGESGPGARARPNSASSVPRYMQGGLGSPLGPPVQAKCGACESGGGPCAACGEKDAVQPQAAGGTVESRPATIRREAHAGVKDASAPLPHFAQLQQAFGRHDLSNVTARVGGEAALASDRMGAHAFTMGNRIAFRGPPDLRLAAHEAAHAVQQRSGVQLHDGVGHPGDPYERQADEAADAVVRGETAEPILDRAVGPSGPPVTVTSPGAAPVQPFLAANVHRLFEPPAAPSRMPRPRGGGGTSTGGSRESTEGRSAQDGQSTDSGSGAAGSALGAAAGPATDALTSGPTEPTSDTAAPPGGAEGAQTCAGGGPQNATCYTEAIEEPAVRPEQDPPEPASTESQEAASSVSPDAEEQDNCPIEEAISEQAPSSTEAAAPAQSTLDSNASAPEASGASAEGAPTGDAAAAQSSEAVGGNGEAPAEDAANEAAGAPLDEAIATTEVQRWDAVAAHGSASASLANAGAGAISLRGGVQFVPAPAATSADDARRVDANSRADAFFLQAANRIEDAVLLTLDDVPARIGALAETYKSAISASMEEQKAAISASVEQARVAATVQAEGARQQVLSEHSTTVSTIHSETDSAIESLRAVYDSSLMLVDEQESTTLDSVNSLYAQARIAHEALGPTVGDECVQLGEEYAEKYKGCKINKKDSFFAGYLTDRRAEAQMKAARETAKGYRKSLVDTATKQAGEAMKGRQLDRCGVIAAARRARETLDTQYEQLVAALESSRTQALTQAETTRDSLMASVDSAFIAELARLDRHEHDQRQSVNDTGYLQQVLIELAAFASATSIQNAVTGAIDTLVQALTGVRDLFATQSAPEGEHLERILGQAMGGLEGGLDGLVSQVEQGAAGALERVDGVGNQGLEAMLRLGQSSEEATAGLVDSFTASMGALAAGATTSFGQQRDAFTTQAQQVASDGATGLETVATGFQTTCTTILTHVESALVDSADALEQSLRDSKAQLNCDIPIQAQEAASKEQPAWKGVLAVVLIIAIVIVVALVVGPAVIGAVGAAASALGAGAAAATIGTIVGGAIVGAATSAAIQVLNNWASGERLMAGVGKAALMGAIGGVFGAGAGALIQNAVKSVALQFVANIAADAVLEVATQLITGEFSWSALGMSVLMSVVTGGFGEVPRIKRVQQRWMARGAGVVPGSRARAFRESIAPRPPAESEAVTTVSPRPEAEADVTTARPTAETDVATPPRPEVETDVASPPRPEADVASTATPPRPEAQSDPSTTLHSKSETEPALSPESLVGKNPRANAEAELDGQAAASSTTGTKPKDKPDTFDDIEFNPDGRARQTVGWSGNIDAPSASAPHLEFIKNGIDFMESISKGMRSRLDELVHKVYPGDTAALAEFNTRMQEISNDPIMQKDLGDLRKDYVANKAEIERIEAQQADLSHEYNRYENARDWLLTSMESRSSANKAKAAEIMSELRNALLGEATPHAAAIADAPAITPEGLKAIHAHRRTEAEVRADIADHYRMTGNAPPEGFFLTKGPRADDNRAEYFHAARYINVGDKPSSTKMHHELSHRIEHVEPEISSASKSFVEARARRFVQPGQPIETKPLRTLTGIESYKPYEHAYEGGFIDKYVGKVYDSPATEVVTMGLERFNDPMEMAQLYRQDPEHFFYVLGVVQRTRARAGLPMPTTTSTPGN</sequence>
<accession>A0A7Y4IK24</accession>
<dbReference type="Pfam" id="PF13699">
    <property type="entry name" value="eCIS_core"/>
    <property type="match status" value="1"/>
</dbReference>
<name>A0A7Y4IK24_MYXXA</name>
<evidence type="ECO:0000313" key="5">
    <source>
        <dbReference type="EMBL" id="NOJ80761.1"/>
    </source>
</evidence>